<comment type="caution">
    <text evidence="1">The sequence shown here is derived from an EMBL/GenBank/DDBJ whole genome shotgun (WGS) entry which is preliminary data.</text>
</comment>
<name>A0A176RXG4_9GAMM</name>
<proteinExistence type="predicted"/>
<reference evidence="1 2" key="1">
    <citation type="submission" date="2016-05" db="EMBL/GenBank/DDBJ databases">
        <title>Single-cell genome of chain-forming Candidatus Thiomargarita nelsonii and comparison to other large sulfur-oxidizing bacteria.</title>
        <authorList>
            <person name="Winkel M."/>
            <person name="Salman V."/>
            <person name="Woyke T."/>
            <person name="Schulz-Vogt H."/>
            <person name="Richter M."/>
            <person name="Flood B."/>
            <person name="Bailey J."/>
            <person name="Amann R."/>
            <person name="Mussmann M."/>
        </authorList>
    </citation>
    <scope>NUCLEOTIDE SEQUENCE [LARGE SCALE GENOMIC DNA]</scope>
    <source>
        <strain evidence="1 2">THI036</strain>
    </source>
</reference>
<sequence length="55" mass="6371">MYAQAVQENIEEGFYPDRKFDSITLYKRLEALFVLLSQLTSAEMVQLSKEIVVKS</sequence>
<dbReference type="EMBL" id="LUTY01002351">
    <property type="protein sequence ID" value="OAD20471.1"/>
    <property type="molecule type" value="Genomic_DNA"/>
</dbReference>
<dbReference type="AlphaFoldDB" id="A0A176RXG4"/>
<evidence type="ECO:0000313" key="2">
    <source>
        <dbReference type="Proteomes" id="UP000076962"/>
    </source>
</evidence>
<keyword evidence="2" id="KW-1185">Reference proteome</keyword>
<organism evidence="1 2">
    <name type="scientific">Candidatus Thiomargarita nelsonii</name>
    <dbReference type="NCBI Taxonomy" id="1003181"/>
    <lineage>
        <taxon>Bacteria</taxon>
        <taxon>Pseudomonadati</taxon>
        <taxon>Pseudomonadota</taxon>
        <taxon>Gammaproteobacteria</taxon>
        <taxon>Thiotrichales</taxon>
        <taxon>Thiotrichaceae</taxon>
        <taxon>Thiomargarita</taxon>
    </lineage>
</organism>
<evidence type="ECO:0000313" key="1">
    <source>
        <dbReference type="EMBL" id="OAD20471.1"/>
    </source>
</evidence>
<accession>A0A176RXG4</accession>
<dbReference type="Proteomes" id="UP000076962">
    <property type="component" value="Unassembled WGS sequence"/>
</dbReference>
<protein>
    <submittedName>
        <fullName evidence="1">Uncharacterized protein</fullName>
    </submittedName>
</protein>
<gene>
    <name evidence="1" type="ORF">THIOM_003827</name>
</gene>